<evidence type="ECO:0000313" key="2">
    <source>
        <dbReference type="Proteomes" id="UP000422736"/>
    </source>
</evidence>
<dbReference type="InterPro" id="IPR009846">
    <property type="entry name" value="SF3b5/RDS3-10"/>
</dbReference>
<gene>
    <name evidence="1" type="primary">YSF3</name>
    <name evidence="1" type="ORF">FIM1_270</name>
</gene>
<dbReference type="Proteomes" id="UP000422736">
    <property type="component" value="Chromosome 1"/>
</dbReference>
<name>A0ABX6ETL4_KLUMA</name>
<reference evidence="1 2" key="2">
    <citation type="submission" date="2019-11" db="EMBL/GenBank/DDBJ databases">
        <authorList>
            <person name="Lu H."/>
        </authorList>
    </citation>
    <scope>NUCLEOTIDE SEQUENCE [LARGE SCALE GENOMIC DNA]</scope>
    <source>
        <strain evidence="1 2">FIM1</strain>
    </source>
</reference>
<proteinExistence type="predicted"/>
<dbReference type="Pfam" id="PF07189">
    <property type="entry name" value="SF3b10"/>
    <property type="match status" value="1"/>
</dbReference>
<reference evidence="1 2" key="1">
    <citation type="submission" date="2016-03" db="EMBL/GenBank/DDBJ databases">
        <title>How can Kluyveromyces marxianus grow so fast - potential evolutionary course in Saccharomyces Complex revealed by comparative genomics.</title>
        <authorList>
            <person name="Mo W."/>
            <person name="Lu W."/>
            <person name="Yang X."/>
            <person name="Qi J."/>
            <person name="Lv H."/>
        </authorList>
    </citation>
    <scope>NUCLEOTIDE SEQUENCE [LARGE SCALE GENOMIC DNA]</scope>
    <source>
        <strain evidence="1 2">FIM1</strain>
    </source>
</reference>
<protein>
    <submittedName>
        <fullName evidence="1">SF3b10 super family</fullName>
    </submittedName>
</protein>
<organism evidence="1 2">
    <name type="scientific">Kluyveromyces marxianus</name>
    <name type="common">Yeast</name>
    <name type="synonym">Candida kefyr</name>
    <dbReference type="NCBI Taxonomy" id="4911"/>
    <lineage>
        <taxon>Eukaryota</taxon>
        <taxon>Fungi</taxon>
        <taxon>Dikarya</taxon>
        <taxon>Ascomycota</taxon>
        <taxon>Saccharomycotina</taxon>
        <taxon>Saccharomycetes</taxon>
        <taxon>Saccharomycetales</taxon>
        <taxon>Saccharomycetaceae</taxon>
        <taxon>Kluyveromyces</taxon>
    </lineage>
</organism>
<accession>A0ABX6ETL4</accession>
<dbReference type="PANTHER" id="PTHR20978:SF0">
    <property type="entry name" value="SPLICING FACTOR 3B SUBUNIT 5"/>
    <property type="match status" value="1"/>
</dbReference>
<sequence>MKEYLNNNGTERLTNQLITNYLQSNKVREEQVYEAIRKKHAGVGNEKTTKEEWSANISKDTYAGLAMHQNMLEYVTLASNYTSKKDAQLAMLRKVANPPTRPASKRQQ</sequence>
<keyword evidence="2" id="KW-1185">Reference proteome</keyword>
<dbReference type="EMBL" id="CP015054">
    <property type="protein sequence ID" value="QGN13628.1"/>
    <property type="molecule type" value="Genomic_DNA"/>
</dbReference>
<dbReference type="PANTHER" id="PTHR20978">
    <property type="entry name" value="SPLICING FACTOR 3B SUBUNIT 5"/>
    <property type="match status" value="1"/>
</dbReference>
<evidence type="ECO:0000313" key="1">
    <source>
        <dbReference type="EMBL" id="QGN13628.1"/>
    </source>
</evidence>